<dbReference type="SUPFAM" id="SSF56801">
    <property type="entry name" value="Acetyl-CoA synthetase-like"/>
    <property type="match status" value="1"/>
</dbReference>
<keyword evidence="3" id="KW-1185">Reference proteome</keyword>
<dbReference type="AlphaFoldDB" id="A0A9P3BZC2"/>
<reference evidence="2 3" key="1">
    <citation type="submission" date="2021-02" db="EMBL/GenBank/DDBJ databases">
        <title>Pan-genome distribution and transcriptional activeness of fungal secondary metabolism genes in Aspergillus section Fumigati.</title>
        <authorList>
            <person name="Takahashi H."/>
            <person name="Umemura M."/>
            <person name="Ninomiya A."/>
            <person name="Kusuya Y."/>
            <person name="Urayama S."/>
            <person name="Shimizu M."/>
            <person name="Watanabe A."/>
            <person name="Kamei K."/>
            <person name="Yaguchi T."/>
            <person name="Hagiwara D."/>
        </authorList>
    </citation>
    <scope>NUCLEOTIDE SEQUENCE [LARGE SCALE GENOMIC DNA]</scope>
    <source>
        <strain evidence="2 3">IFM 47045</strain>
    </source>
</reference>
<name>A0A9P3BZC2_ASPVI</name>
<dbReference type="Proteomes" id="UP000710440">
    <property type="component" value="Unassembled WGS sequence"/>
</dbReference>
<dbReference type="Pfam" id="PF00501">
    <property type="entry name" value="AMP-binding"/>
    <property type="match status" value="1"/>
</dbReference>
<dbReference type="Gene3D" id="3.40.50.980">
    <property type="match status" value="1"/>
</dbReference>
<comment type="caution">
    <text evidence="2">The sequence shown here is derived from an EMBL/GenBank/DDBJ whole genome shotgun (WGS) entry which is preliminary data.</text>
</comment>
<dbReference type="EMBL" id="BOPL01000007">
    <property type="protein sequence ID" value="GIK05040.1"/>
    <property type="molecule type" value="Genomic_DNA"/>
</dbReference>
<gene>
    <name evidence="2" type="ORF">Aspvir_009139</name>
</gene>
<dbReference type="PANTHER" id="PTHR42814">
    <property type="entry name" value="AMP-BINDING DOMAIN-CONTAINING PROTEIN"/>
    <property type="match status" value="1"/>
</dbReference>
<dbReference type="InterPro" id="IPR000873">
    <property type="entry name" value="AMP-dep_synth/lig_dom"/>
</dbReference>
<evidence type="ECO:0000259" key="1">
    <source>
        <dbReference type="Pfam" id="PF00501"/>
    </source>
</evidence>
<feature type="domain" description="AMP-dependent synthetase/ligase" evidence="1">
    <location>
        <begin position="29"/>
        <end position="121"/>
    </location>
</feature>
<organism evidence="2 3">
    <name type="scientific">Aspergillus viridinutans</name>
    <dbReference type="NCBI Taxonomy" id="75553"/>
    <lineage>
        <taxon>Eukaryota</taxon>
        <taxon>Fungi</taxon>
        <taxon>Dikarya</taxon>
        <taxon>Ascomycota</taxon>
        <taxon>Pezizomycotina</taxon>
        <taxon>Eurotiomycetes</taxon>
        <taxon>Eurotiomycetidae</taxon>
        <taxon>Eurotiales</taxon>
        <taxon>Aspergillaceae</taxon>
        <taxon>Aspergillus</taxon>
        <taxon>Aspergillus subgen. Fumigati</taxon>
    </lineage>
</organism>
<proteinExistence type="predicted"/>
<protein>
    <submittedName>
        <fullName evidence="2">Acyl-CoA synthetase member 2 mitochondrial</fullName>
    </submittedName>
</protein>
<dbReference type="RefSeq" id="XP_043128226.1">
    <property type="nucleotide sequence ID" value="XM_043272291.1"/>
</dbReference>
<dbReference type="PANTHER" id="PTHR42814:SF3">
    <property type="entry name" value="BETA-N-ACETYLHEXOSAMINIDASE"/>
    <property type="match status" value="1"/>
</dbReference>
<evidence type="ECO:0000313" key="2">
    <source>
        <dbReference type="EMBL" id="GIK05040.1"/>
    </source>
</evidence>
<dbReference type="OrthoDB" id="10253115at2759"/>
<evidence type="ECO:0000313" key="3">
    <source>
        <dbReference type="Proteomes" id="UP000710440"/>
    </source>
</evidence>
<dbReference type="GeneID" id="66937121"/>
<sequence length="123" mass="13504">MANTSTTLSIVQGSAEHALWELTLGQLVDQQAEGFGCKDAIIVPWSSARLSFRHLSQRSQDLAKGLLAKGVVKGDRVAIFSSDDERFIELFFAVGRIGAILVVLNKTYTVQECDRALRYSGED</sequence>
<accession>A0A9P3BZC2</accession>